<feature type="domain" description="Integrase zinc-binding" evidence="2">
    <location>
        <begin position="1004"/>
        <end position="1052"/>
    </location>
</feature>
<proteinExistence type="predicted"/>
<name>A0ABQ5GIV4_9ASTR</name>
<keyword evidence="4" id="KW-1185">Reference proteome</keyword>
<accession>A0ABQ5GIV4</accession>
<dbReference type="EMBL" id="BQNB010018534">
    <property type="protein sequence ID" value="GJT75486.1"/>
    <property type="molecule type" value="Genomic_DNA"/>
</dbReference>
<sequence length="1052" mass="119647">MGDENPIRTLGDYSKPSHEGYRNTIELPAGNNVVPLRSDTIRLVQNGCSFHGLRSEDPNQHLKDFLKLVDSLDLDGENRERTRLRRTVKLRNDILMFQQHHEESLLKPWTHFKDLLQKVPHHGIDLWLQVQIFYDHVNPVIRGSTEQSAGDFAKPVKAIVLPQDVPSTSNRRLIKLENQVQRLMEAYLAPTLPIQVNKITTSCEICSGLHDSQYCMEDPEQAFVEYASSRTDEAGGLVSNFMASQDARLSRFKTDFKQQQSEMTNKIDIVLKAITDRITGTLPSDTVKNPKLGTHPAHFKEATISQTSLRQPEIETKPPQPEEAEPTLEDEFQDLHLNLPDPETPLLVGRGFLATANAVIDYRMAKIAVGEGITRDAELNPFKDTLVFRRMVEFLGAIPINLKCNMWESKDLIKKLISWDKPPKNRDGAWHAKIRLIDPDGEEFSKTLQSIPTTRKLPERESRKAHLLEDKQILNVEAFGGNTRDLGIFGEETDKTTDLHQHGSRISLQWLETASQIQRDAVTMIIKKFLQNILDLYFKHFKLSEDVVNRILQVVLDLQHFKSSLCIFAATSSSAILCVLTPVRGESLKILNGFDVSLPVSHSLWSSQSFGHQKAINGFDMPLPVAVCSGLVNPLAPRKGPKKQYIPNWYQSLAQCMEKRVEKIEGSIRSLAEGQQAIINQINDLFSQLKVCIDEVLKRGHKETPDATWEEFKTIIYITYGPHQFLDYFGELTKLRQQGTVQSYQFQFNKLLAKVGYLPQDRQVSCFVSGFKDSVRTEVQANCPTNLSTAISVARLYEAKTQSQRKSATGKSLFQTLKQPTSSIVSPIKRLNFEELNERKKLGLCFRCNEQYAPRHKCKKLFVIQLVMESSDDDEEMEIENQEPKLALISIHALSMKFKLNGKEQVLQGFTTPSNKMVADPQRIENVVVDVLSRMNEETTGGSLRGITLQVPGWLSVIKEEQSASSNVQRMIRLIHSDEAVGPWNFQDEILYFKGRIYLDKDSSSLQLIIEQFHNSTHEGFHKTLHRIRANFYSKGLRTMVQNFVRACDVCQ</sequence>
<evidence type="ECO:0000256" key="1">
    <source>
        <dbReference type="SAM" id="MobiDB-lite"/>
    </source>
</evidence>
<dbReference type="Gene3D" id="1.10.340.70">
    <property type="match status" value="1"/>
</dbReference>
<dbReference type="PANTHER" id="PTHR33223:SF11">
    <property type="entry name" value="ELEMENT PROTEIN, PUTATIVE-RELATED"/>
    <property type="match status" value="1"/>
</dbReference>
<evidence type="ECO:0000313" key="3">
    <source>
        <dbReference type="EMBL" id="GJT75486.1"/>
    </source>
</evidence>
<gene>
    <name evidence="3" type="ORF">Tco_1042211</name>
</gene>
<organism evidence="3 4">
    <name type="scientific">Tanacetum coccineum</name>
    <dbReference type="NCBI Taxonomy" id="301880"/>
    <lineage>
        <taxon>Eukaryota</taxon>
        <taxon>Viridiplantae</taxon>
        <taxon>Streptophyta</taxon>
        <taxon>Embryophyta</taxon>
        <taxon>Tracheophyta</taxon>
        <taxon>Spermatophyta</taxon>
        <taxon>Magnoliopsida</taxon>
        <taxon>eudicotyledons</taxon>
        <taxon>Gunneridae</taxon>
        <taxon>Pentapetalae</taxon>
        <taxon>asterids</taxon>
        <taxon>campanulids</taxon>
        <taxon>Asterales</taxon>
        <taxon>Asteraceae</taxon>
        <taxon>Asteroideae</taxon>
        <taxon>Anthemideae</taxon>
        <taxon>Anthemidinae</taxon>
        <taxon>Tanacetum</taxon>
    </lineage>
</organism>
<evidence type="ECO:0000259" key="2">
    <source>
        <dbReference type="Pfam" id="PF17921"/>
    </source>
</evidence>
<evidence type="ECO:0000313" key="4">
    <source>
        <dbReference type="Proteomes" id="UP001151760"/>
    </source>
</evidence>
<protein>
    <submittedName>
        <fullName evidence="3">MAK10-like protein</fullName>
    </submittedName>
</protein>
<feature type="region of interest" description="Disordered" evidence="1">
    <location>
        <begin position="305"/>
        <end position="327"/>
    </location>
</feature>
<comment type="caution">
    <text evidence="3">The sequence shown here is derived from an EMBL/GenBank/DDBJ whole genome shotgun (WGS) entry which is preliminary data.</text>
</comment>
<dbReference type="Proteomes" id="UP001151760">
    <property type="component" value="Unassembled WGS sequence"/>
</dbReference>
<reference evidence="3" key="1">
    <citation type="journal article" date="2022" name="Int. J. Mol. Sci.">
        <title>Draft Genome of Tanacetum Coccineum: Genomic Comparison of Closely Related Tanacetum-Family Plants.</title>
        <authorList>
            <person name="Yamashiro T."/>
            <person name="Shiraishi A."/>
            <person name="Nakayama K."/>
            <person name="Satake H."/>
        </authorList>
    </citation>
    <scope>NUCLEOTIDE SEQUENCE</scope>
</reference>
<reference evidence="3" key="2">
    <citation type="submission" date="2022-01" db="EMBL/GenBank/DDBJ databases">
        <authorList>
            <person name="Yamashiro T."/>
            <person name="Shiraishi A."/>
            <person name="Satake H."/>
            <person name="Nakayama K."/>
        </authorList>
    </citation>
    <scope>NUCLEOTIDE SEQUENCE</scope>
</reference>
<dbReference type="Pfam" id="PF17921">
    <property type="entry name" value="Integrase_H2C2"/>
    <property type="match status" value="1"/>
</dbReference>
<dbReference type="PANTHER" id="PTHR33223">
    <property type="entry name" value="CCHC-TYPE DOMAIN-CONTAINING PROTEIN"/>
    <property type="match status" value="1"/>
</dbReference>
<dbReference type="InterPro" id="IPR041588">
    <property type="entry name" value="Integrase_H2C2"/>
</dbReference>